<keyword evidence="1" id="KW-1133">Transmembrane helix</keyword>
<dbReference type="EMBL" id="BKCN01000003">
    <property type="protein sequence ID" value="GER03397.1"/>
    <property type="molecule type" value="Genomic_DNA"/>
</dbReference>
<accession>A0A5A7N5W5</accession>
<dbReference type="NCBIfam" id="TIGR03370">
    <property type="entry name" value="VPLPA-CTERM"/>
    <property type="match status" value="1"/>
</dbReference>
<organism evidence="2 3">
    <name type="scientific">Iodidimonas nitroreducens</name>
    <dbReference type="NCBI Taxonomy" id="1236968"/>
    <lineage>
        <taxon>Bacteria</taxon>
        <taxon>Pseudomonadati</taxon>
        <taxon>Pseudomonadota</taxon>
        <taxon>Alphaproteobacteria</taxon>
        <taxon>Iodidimonadales</taxon>
        <taxon>Iodidimonadaceae</taxon>
        <taxon>Iodidimonas</taxon>
    </lineage>
</organism>
<proteinExistence type="predicted"/>
<evidence type="ECO:0008006" key="4">
    <source>
        <dbReference type="Google" id="ProtNLM"/>
    </source>
</evidence>
<comment type="caution">
    <text evidence="2">The sequence shown here is derived from an EMBL/GenBank/DDBJ whole genome shotgun (WGS) entry which is preliminary data.</text>
</comment>
<dbReference type="AlphaFoldDB" id="A0A5A7N5W5"/>
<keyword evidence="1" id="KW-0472">Membrane</keyword>
<dbReference type="InterPro" id="IPR022472">
    <property type="entry name" value="VPLPA-CTERM"/>
</dbReference>
<keyword evidence="3" id="KW-1185">Reference proteome</keyword>
<feature type="transmembrane region" description="Helical" evidence="1">
    <location>
        <begin position="185"/>
        <end position="204"/>
    </location>
</feature>
<name>A0A5A7N5W5_9PROT</name>
<sequence>MRLDGIERFLTGGGRASDVWTFAFTNVTARLEVHDDSALNSFRIIGLGEGGRDSGGGSYVASAPVSFDFTYRGFAASADFDPLNPGIQIFGDGAGASSKGTGKLSFLDSVLGIDAGQQVQLIAWGDQSGRLFSFLSNNHRLDCPESVHCGFPVGWGWLGLTDGAQRVSHVSSQDFLFASRYVTDVPVPASALFFIGGLLGLGMMSRRKR</sequence>
<evidence type="ECO:0000256" key="1">
    <source>
        <dbReference type="SAM" id="Phobius"/>
    </source>
</evidence>
<keyword evidence="1" id="KW-0812">Transmembrane</keyword>
<evidence type="ECO:0000313" key="2">
    <source>
        <dbReference type="EMBL" id="GER03397.1"/>
    </source>
</evidence>
<reference evidence="2 3" key="1">
    <citation type="submission" date="2019-09" db="EMBL/GenBank/DDBJ databases">
        <title>NBRP : Genome information of microbial organism related human and environment.</title>
        <authorList>
            <person name="Hattori M."/>
            <person name="Oshima K."/>
            <person name="Inaba H."/>
            <person name="Suda W."/>
            <person name="Sakamoto M."/>
            <person name="Iino T."/>
            <person name="Kitahara M."/>
            <person name="Oshida Y."/>
            <person name="Iida T."/>
            <person name="Kudo T."/>
            <person name="Itoh T."/>
            <person name="Ohkuma M."/>
        </authorList>
    </citation>
    <scope>NUCLEOTIDE SEQUENCE [LARGE SCALE GENOMIC DNA]</scope>
    <source>
        <strain evidence="2 3">Q-1</strain>
    </source>
</reference>
<protein>
    <recommendedName>
        <fullName evidence="4">PEP-CTERM protein-sorting domain-containing protein</fullName>
    </recommendedName>
</protein>
<dbReference type="Proteomes" id="UP000324996">
    <property type="component" value="Unassembled WGS sequence"/>
</dbReference>
<evidence type="ECO:0000313" key="3">
    <source>
        <dbReference type="Proteomes" id="UP000324996"/>
    </source>
</evidence>
<gene>
    <name evidence="2" type="ORF">JCM17846_10790</name>
</gene>